<dbReference type="Pfam" id="PF07801">
    <property type="entry name" value="DUF1647"/>
    <property type="match status" value="1"/>
</dbReference>
<keyword evidence="2" id="KW-1185">Reference proteome</keyword>
<reference evidence="1 2" key="1">
    <citation type="submission" date="2024-11" db="EMBL/GenBank/DDBJ databases">
        <title>Chromosome-level genome assembly of the freshwater bivalve Anodonta woodiana.</title>
        <authorList>
            <person name="Chen X."/>
        </authorList>
    </citation>
    <scope>NUCLEOTIDE SEQUENCE [LARGE SCALE GENOMIC DNA]</scope>
    <source>
        <strain evidence="1">MN2024</strain>
        <tissue evidence="1">Gills</tissue>
    </source>
</reference>
<name>A0ABD3UEQ1_SINWO</name>
<dbReference type="AlphaFoldDB" id="A0ABD3UEQ1"/>
<accession>A0ABD3UEQ1</accession>
<dbReference type="Proteomes" id="UP001634394">
    <property type="component" value="Unassembled WGS sequence"/>
</dbReference>
<dbReference type="PANTHER" id="PTHR31389:SF4">
    <property type="entry name" value="LD39211P"/>
    <property type="match status" value="1"/>
</dbReference>
<proteinExistence type="predicted"/>
<comment type="caution">
    <text evidence="1">The sequence shown here is derived from an EMBL/GenBank/DDBJ whole genome shotgun (WGS) entry which is preliminary data.</text>
</comment>
<dbReference type="PANTHER" id="PTHR31389">
    <property type="entry name" value="LD39211P"/>
    <property type="match status" value="1"/>
</dbReference>
<dbReference type="InterPro" id="IPR012444">
    <property type="entry name" value="DUF1647"/>
</dbReference>
<gene>
    <name evidence="1" type="ORF">ACJMK2_018871</name>
</gene>
<evidence type="ECO:0008006" key="3">
    <source>
        <dbReference type="Google" id="ProtNLM"/>
    </source>
</evidence>
<organism evidence="1 2">
    <name type="scientific">Sinanodonta woodiana</name>
    <name type="common">Chinese pond mussel</name>
    <name type="synonym">Anodonta woodiana</name>
    <dbReference type="NCBI Taxonomy" id="1069815"/>
    <lineage>
        <taxon>Eukaryota</taxon>
        <taxon>Metazoa</taxon>
        <taxon>Spiralia</taxon>
        <taxon>Lophotrochozoa</taxon>
        <taxon>Mollusca</taxon>
        <taxon>Bivalvia</taxon>
        <taxon>Autobranchia</taxon>
        <taxon>Heteroconchia</taxon>
        <taxon>Palaeoheterodonta</taxon>
        <taxon>Unionida</taxon>
        <taxon>Unionoidea</taxon>
        <taxon>Unionidae</taxon>
        <taxon>Unioninae</taxon>
        <taxon>Sinanodonta</taxon>
    </lineage>
</organism>
<evidence type="ECO:0000313" key="1">
    <source>
        <dbReference type="EMBL" id="KAL3847984.1"/>
    </source>
</evidence>
<sequence length="346" mass="40611">MFEASLQRHYKRKDIKLISELPVAWTYQSYNVTNTLTCWSESKFAPTFEENKKIVQQYPNGTSVPYLADFGLLQPYRSMAVPKLPVFVTAASSNHYLESEAMLRDFHNKFLAKYNNTKLIYYDIGLTEIERNQVQRYCHCEVRIFPFDKYPVHVRLLKGYTWKVLIIQILLNEFGYVFWLDASMRFINMNLFDELEVQVDKYGLSSWDFGYSLAVTIDPETYQFLKEDPCLFVNKPSCGTGGILVKRSNFTLEYIMRPWVSCALTFGCMVNNRSQQMLHCPPSPKNWALGACQRYEQAVLSIILWRLYGRYDVVMFPKRFVDARRGDQFQYFQMLEKQNATNGTKS</sequence>
<evidence type="ECO:0000313" key="2">
    <source>
        <dbReference type="Proteomes" id="UP001634394"/>
    </source>
</evidence>
<protein>
    <recommendedName>
        <fullName evidence="3">Nucleotide-diphospho-sugar transferase domain-containing protein</fullName>
    </recommendedName>
</protein>
<dbReference type="EMBL" id="JBJQND010000016">
    <property type="protein sequence ID" value="KAL3847984.1"/>
    <property type="molecule type" value="Genomic_DNA"/>
</dbReference>